<feature type="non-terminal residue" evidence="1">
    <location>
        <position position="1"/>
    </location>
</feature>
<dbReference type="InterPro" id="IPR011009">
    <property type="entry name" value="Kinase-like_dom_sf"/>
</dbReference>
<dbReference type="InterPro" id="IPR050235">
    <property type="entry name" value="CK1_Ser-Thr_kinase"/>
</dbReference>
<accession>A0A9N9VFX8</accession>
<evidence type="ECO:0000313" key="2">
    <source>
        <dbReference type="Proteomes" id="UP000696573"/>
    </source>
</evidence>
<dbReference type="Gene3D" id="1.10.510.10">
    <property type="entry name" value="Transferase(Phosphotransferase) domain 1"/>
    <property type="match status" value="1"/>
</dbReference>
<keyword evidence="2" id="KW-1185">Reference proteome</keyword>
<proteinExistence type="predicted"/>
<protein>
    <submittedName>
        <fullName evidence="1">Uncharacterized protein</fullName>
    </submittedName>
</protein>
<gene>
    <name evidence="1" type="ORF">CRHIZ90672A_00017541</name>
</gene>
<reference evidence="1" key="1">
    <citation type="submission" date="2021-10" db="EMBL/GenBank/DDBJ databases">
        <authorList>
            <person name="Piombo E."/>
        </authorList>
    </citation>
    <scope>NUCLEOTIDE SEQUENCE</scope>
</reference>
<dbReference type="PANTHER" id="PTHR11909">
    <property type="entry name" value="CASEIN KINASE-RELATED"/>
    <property type="match status" value="1"/>
</dbReference>
<sequence>SLIIALWIGQDGDYYIIVLDSLGPSLEDLLNYYNQKFSLKTILLIANQALSRINKEIYFAPSTSAWQRRSAIRSRISTRRVTPLAGLKAATDKEKNKLIKEKKLTLSIETLYKGLPNAFITYINYTRHTFIGYSIISSSSRVSSTITYRLDREAIQRDTWTNLHANARD</sequence>
<dbReference type="Proteomes" id="UP000696573">
    <property type="component" value="Unassembled WGS sequence"/>
</dbReference>
<comment type="caution">
    <text evidence="1">The sequence shown here is derived from an EMBL/GenBank/DDBJ whole genome shotgun (WGS) entry which is preliminary data.</text>
</comment>
<dbReference type="AlphaFoldDB" id="A0A9N9VFX8"/>
<dbReference type="OrthoDB" id="5800476at2759"/>
<evidence type="ECO:0000313" key="1">
    <source>
        <dbReference type="EMBL" id="CAH0021041.1"/>
    </source>
</evidence>
<dbReference type="EMBL" id="CABFNQ020000648">
    <property type="protein sequence ID" value="CAH0021041.1"/>
    <property type="molecule type" value="Genomic_DNA"/>
</dbReference>
<name>A0A9N9VFX8_9HYPO</name>
<dbReference type="SUPFAM" id="SSF56112">
    <property type="entry name" value="Protein kinase-like (PK-like)"/>
    <property type="match status" value="1"/>
</dbReference>
<organism evidence="1 2">
    <name type="scientific">Clonostachys rhizophaga</name>
    <dbReference type="NCBI Taxonomy" id="160324"/>
    <lineage>
        <taxon>Eukaryota</taxon>
        <taxon>Fungi</taxon>
        <taxon>Dikarya</taxon>
        <taxon>Ascomycota</taxon>
        <taxon>Pezizomycotina</taxon>
        <taxon>Sordariomycetes</taxon>
        <taxon>Hypocreomycetidae</taxon>
        <taxon>Hypocreales</taxon>
        <taxon>Bionectriaceae</taxon>
        <taxon>Clonostachys</taxon>
    </lineage>
</organism>